<name>A0A2P8EXW6_9GAMM</name>
<proteinExistence type="predicted"/>
<evidence type="ECO:0000313" key="2">
    <source>
        <dbReference type="Proteomes" id="UP000242133"/>
    </source>
</evidence>
<sequence>MMPLLPVATALEQLLALMPVPTETEWLALIPAGSRVEPGQRLEFLPFNLLSA</sequence>
<dbReference type="Proteomes" id="UP000242133">
    <property type="component" value="Unassembled WGS sequence"/>
</dbReference>
<protein>
    <submittedName>
        <fullName evidence="1">Uncharacterized protein</fullName>
    </submittedName>
</protein>
<evidence type="ECO:0000313" key="1">
    <source>
        <dbReference type="EMBL" id="PSL14307.1"/>
    </source>
</evidence>
<organism evidence="1 2">
    <name type="scientific">Marinobacterium halophilum</name>
    <dbReference type="NCBI Taxonomy" id="267374"/>
    <lineage>
        <taxon>Bacteria</taxon>
        <taxon>Pseudomonadati</taxon>
        <taxon>Pseudomonadota</taxon>
        <taxon>Gammaproteobacteria</taxon>
        <taxon>Oceanospirillales</taxon>
        <taxon>Oceanospirillaceae</taxon>
        <taxon>Marinobacterium</taxon>
    </lineage>
</organism>
<dbReference type="RefSeq" id="WP_170069287.1">
    <property type="nucleotide sequence ID" value="NZ_PYGI01000008.1"/>
</dbReference>
<dbReference type="AlphaFoldDB" id="A0A2P8EXW6"/>
<comment type="caution">
    <text evidence="1">The sequence shown here is derived from an EMBL/GenBank/DDBJ whole genome shotgun (WGS) entry which is preliminary data.</text>
</comment>
<keyword evidence="2" id="KW-1185">Reference proteome</keyword>
<dbReference type="EMBL" id="PYGI01000008">
    <property type="protein sequence ID" value="PSL14307.1"/>
    <property type="molecule type" value="Genomic_DNA"/>
</dbReference>
<reference evidence="1 2" key="1">
    <citation type="submission" date="2018-03" db="EMBL/GenBank/DDBJ databases">
        <title>Genomic Encyclopedia of Archaeal and Bacterial Type Strains, Phase II (KMG-II): from individual species to whole genera.</title>
        <authorList>
            <person name="Goeker M."/>
        </authorList>
    </citation>
    <scope>NUCLEOTIDE SEQUENCE [LARGE SCALE GENOMIC DNA]</scope>
    <source>
        <strain evidence="1 2">DSM 17586</strain>
    </source>
</reference>
<gene>
    <name evidence="1" type="ORF">CLV44_10830</name>
</gene>
<accession>A0A2P8EXW6</accession>